<dbReference type="InterPro" id="IPR012934">
    <property type="entry name" value="Znf_AD"/>
</dbReference>
<dbReference type="PROSITE" id="PS00028">
    <property type="entry name" value="ZINC_FINGER_C2H2_1"/>
    <property type="match status" value="7"/>
</dbReference>
<feature type="domain" description="C2H2-type" evidence="11">
    <location>
        <begin position="229"/>
        <end position="256"/>
    </location>
</feature>
<dbReference type="SUPFAM" id="SSF57716">
    <property type="entry name" value="Glucocorticoid receptor-like (DNA-binding domain)"/>
    <property type="match status" value="1"/>
</dbReference>
<evidence type="ECO:0000256" key="4">
    <source>
        <dbReference type="ARBA" id="ARBA00022771"/>
    </source>
</evidence>
<dbReference type="Proteomes" id="UP000695000">
    <property type="component" value="Unplaced"/>
</dbReference>
<dbReference type="RefSeq" id="XP_017782442.1">
    <property type="nucleotide sequence ID" value="XM_017926953.1"/>
</dbReference>
<dbReference type="PANTHER" id="PTHR47772:SF13">
    <property type="entry name" value="GASTRULA ZINC FINGER PROTEIN XLCGF49.1-LIKE-RELATED"/>
    <property type="match status" value="1"/>
</dbReference>
<keyword evidence="7" id="KW-0804">Transcription</keyword>
<feature type="binding site" evidence="10">
    <location>
        <position position="59"/>
    </location>
    <ligand>
        <name>Zn(2+)</name>
        <dbReference type="ChEBI" id="CHEBI:29105"/>
    </ligand>
</feature>
<dbReference type="SMART" id="SM00355">
    <property type="entry name" value="ZnF_C2H2"/>
    <property type="match status" value="10"/>
</dbReference>
<dbReference type="Gene3D" id="3.40.1800.20">
    <property type="match status" value="1"/>
</dbReference>
<dbReference type="PANTHER" id="PTHR47772">
    <property type="entry name" value="ZINC FINGER PROTEIN 200"/>
    <property type="match status" value="1"/>
</dbReference>
<keyword evidence="2 10" id="KW-0479">Metal-binding</keyword>
<comment type="subcellular location">
    <subcellularLocation>
        <location evidence="1">Nucleus</location>
    </subcellularLocation>
</comment>
<keyword evidence="6" id="KW-0805">Transcription regulation</keyword>
<feature type="domain" description="ZAD" evidence="12">
    <location>
        <begin position="2"/>
        <end position="83"/>
    </location>
</feature>
<feature type="domain" description="C2H2-type" evidence="11">
    <location>
        <begin position="341"/>
        <end position="368"/>
    </location>
</feature>
<evidence type="ECO:0000256" key="6">
    <source>
        <dbReference type="ARBA" id="ARBA00023015"/>
    </source>
</evidence>
<dbReference type="Pfam" id="PF12874">
    <property type="entry name" value="zf-met"/>
    <property type="match status" value="1"/>
</dbReference>
<keyword evidence="8" id="KW-0539">Nucleus</keyword>
<evidence type="ECO:0000256" key="7">
    <source>
        <dbReference type="ARBA" id="ARBA00023163"/>
    </source>
</evidence>
<dbReference type="InterPro" id="IPR050636">
    <property type="entry name" value="C2H2-ZF_domain-containing"/>
</dbReference>
<evidence type="ECO:0000313" key="15">
    <source>
        <dbReference type="RefSeq" id="XP_017782442.1"/>
    </source>
</evidence>
<dbReference type="Pfam" id="PF00096">
    <property type="entry name" value="zf-C2H2"/>
    <property type="match status" value="3"/>
</dbReference>
<feature type="domain" description="C2H2-type" evidence="11">
    <location>
        <begin position="369"/>
        <end position="389"/>
    </location>
</feature>
<dbReference type="Pfam" id="PF13912">
    <property type="entry name" value="zf-C2H2_6"/>
    <property type="match status" value="1"/>
</dbReference>
<dbReference type="GeneID" id="108566864"/>
<evidence type="ECO:0000256" key="5">
    <source>
        <dbReference type="ARBA" id="ARBA00022833"/>
    </source>
</evidence>
<dbReference type="PROSITE" id="PS50157">
    <property type="entry name" value="ZINC_FINGER_C2H2_2"/>
    <property type="match status" value="9"/>
</dbReference>
<keyword evidence="4 9" id="KW-0863">Zinc-finger</keyword>
<sequence length="389" mass="44718">METCRLCMMQGSQDMIISIFGEENLCSRILACVPVQVGSSGISLVFTDDVLPKSICISCLNRVTQWEVFKDSCIKSQGILSRAYQQQKPEEPQKFDILIDKQFRETDECCNEDELIDSNSQVYVCEICNEVFDVCFEYLDHQTSHDGSDVFKCNKCPMVFTSRVDLVQHDRKHMSPCPECGKMILKSSLKLHLIKHTNKHRCNLCLRQFNSQSGLDEHVLMVHSDIRDQICETCGKGFSTRTALRVHMKSHSEERLYPCEKCSYAARTASALYIHKSTHEADQCVCDVCSKTFKSARNLRDHLQRAHTTDKKHKCPHCDARFLQKYKLNIHVRTHTGVRPYKCPECEKTFNRSDGLKEHLLVHSKRVSFDCAECGKRFASQRSVSRHVC</sequence>
<evidence type="ECO:0000259" key="12">
    <source>
        <dbReference type="PROSITE" id="PS51915"/>
    </source>
</evidence>
<feature type="domain" description="C2H2-type" evidence="11">
    <location>
        <begin position="151"/>
        <end position="178"/>
    </location>
</feature>
<dbReference type="SMART" id="SM00868">
    <property type="entry name" value="zf-AD"/>
    <property type="match status" value="2"/>
</dbReference>
<evidence type="ECO:0000313" key="14">
    <source>
        <dbReference type="RefSeq" id="XP_017782440.1"/>
    </source>
</evidence>
<feature type="domain" description="C2H2-type" evidence="11">
    <location>
        <begin position="123"/>
        <end position="150"/>
    </location>
</feature>
<name>A0ABM1N6J2_NICVS</name>
<evidence type="ECO:0000256" key="3">
    <source>
        <dbReference type="ARBA" id="ARBA00022737"/>
    </source>
</evidence>
<keyword evidence="3" id="KW-0677">Repeat</keyword>
<dbReference type="SUPFAM" id="SSF57667">
    <property type="entry name" value="beta-beta-alpha zinc fingers"/>
    <property type="match status" value="5"/>
</dbReference>
<organism evidence="13 15">
    <name type="scientific">Nicrophorus vespilloides</name>
    <name type="common">Boreal carrion beetle</name>
    <dbReference type="NCBI Taxonomy" id="110193"/>
    <lineage>
        <taxon>Eukaryota</taxon>
        <taxon>Metazoa</taxon>
        <taxon>Ecdysozoa</taxon>
        <taxon>Arthropoda</taxon>
        <taxon>Hexapoda</taxon>
        <taxon>Insecta</taxon>
        <taxon>Pterygota</taxon>
        <taxon>Neoptera</taxon>
        <taxon>Endopterygota</taxon>
        <taxon>Coleoptera</taxon>
        <taxon>Polyphaga</taxon>
        <taxon>Staphyliniformia</taxon>
        <taxon>Silphidae</taxon>
        <taxon>Nicrophorinae</taxon>
        <taxon>Nicrophorus</taxon>
    </lineage>
</organism>
<accession>A0ABM1N6J2</accession>
<dbReference type="Pfam" id="PF07776">
    <property type="entry name" value="zf-AD"/>
    <property type="match status" value="1"/>
</dbReference>
<evidence type="ECO:0000256" key="10">
    <source>
        <dbReference type="PROSITE-ProRule" id="PRU01263"/>
    </source>
</evidence>
<evidence type="ECO:0000256" key="9">
    <source>
        <dbReference type="PROSITE-ProRule" id="PRU00042"/>
    </source>
</evidence>
<proteinExistence type="predicted"/>
<dbReference type="PROSITE" id="PS51915">
    <property type="entry name" value="ZAD"/>
    <property type="match status" value="1"/>
</dbReference>
<evidence type="ECO:0000256" key="1">
    <source>
        <dbReference type="ARBA" id="ARBA00004123"/>
    </source>
</evidence>
<dbReference type="InterPro" id="IPR036236">
    <property type="entry name" value="Znf_C2H2_sf"/>
</dbReference>
<feature type="binding site" evidence="10">
    <location>
        <position position="56"/>
    </location>
    <ligand>
        <name>Zn(2+)</name>
        <dbReference type="ChEBI" id="CHEBI:29105"/>
    </ligand>
</feature>
<feature type="domain" description="C2H2-type" evidence="11">
    <location>
        <begin position="200"/>
        <end position="228"/>
    </location>
</feature>
<evidence type="ECO:0000256" key="2">
    <source>
        <dbReference type="ARBA" id="ARBA00022723"/>
    </source>
</evidence>
<keyword evidence="5 10" id="KW-0862">Zinc</keyword>
<dbReference type="RefSeq" id="XP_017782440.1">
    <property type="nucleotide sequence ID" value="XM_017926951.1"/>
</dbReference>
<feature type="domain" description="C2H2-type" evidence="11">
    <location>
        <begin position="257"/>
        <end position="284"/>
    </location>
</feature>
<reference evidence="14 15" key="1">
    <citation type="submission" date="2025-05" db="UniProtKB">
        <authorList>
            <consortium name="RefSeq"/>
        </authorList>
    </citation>
    <scope>IDENTIFICATION</scope>
    <source>
        <tissue evidence="14 15">Whole Larva</tissue>
    </source>
</reference>
<dbReference type="InterPro" id="IPR013087">
    <property type="entry name" value="Znf_C2H2_type"/>
</dbReference>
<evidence type="ECO:0000256" key="8">
    <source>
        <dbReference type="ARBA" id="ARBA00023242"/>
    </source>
</evidence>
<feature type="binding site" evidence="10">
    <location>
        <position position="4"/>
    </location>
    <ligand>
        <name>Zn(2+)</name>
        <dbReference type="ChEBI" id="CHEBI:29105"/>
    </ligand>
</feature>
<keyword evidence="13" id="KW-1185">Reference proteome</keyword>
<feature type="domain" description="C2H2-type" evidence="11">
    <location>
        <begin position="284"/>
        <end position="312"/>
    </location>
</feature>
<gene>
    <name evidence="14 15" type="primary">LOC108566864</name>
</gene>
<evidence type="ECO:0000313" key="13">
    <source>
        <dbReference type="Proteomes" id="UP000695000"/>
    </source>
</evidence>
<dbReference type="Gene3D" id="3.30.160.60">
    <property type="entry name" value="Classic Zinc Finger"/>
    <property type="match status" value="7"/>
</dbReference>
<evidence type="ECO:0000259" key="11">
    <source>
        <dbReference type="PROSITE" id="PS50157"/>
    </source>
</evidence>
<feature type="binding site" evidence="10">
    <location>
        <position position="7"/>
    </location>
    <ligand>
        <name>Zn(2+)</name>
        <dbReference type="ChEBI" id="CHEBI:29105"/>
    </ligand>
</feature>
<protein>
    <submittedName>
        <fullName evidence="14 15">Gastrula zinc finger protein XlCGF52.1 isoform X1</fullName>
    </submittedName>
</protein>
<feature type="domain" description="C2H2-type" evidence="11">
    <location>
        <begin position="313"/>
        <end position="340"/>
    </location>
</feature>